<name>A0ABT0K0N0_9ACTN</name>
<comment type="similarity">
    <text evidence="1">Belongs to the DNA2/NAM7 helicase family.</text>
</comment>
<dbReference type="Gene3D" id="3.40.50.300">
    <property type="entry name" value="P-loop containing nucleotide triphosphate hydrolases"/>
    <property type="match status" value="3"/>
</dbReference>
<keyword evidence="2" id="KW-0547">Nucleotide-binding</keyword>
<dbReference type="CDD" id="cd18808">
    <property type="entry name" value="SF1_C_Upf1"/>
    <property type="match status" value="1"/>
</dbReference>
<dbReference type="SUPFAM" id="SSF52540">
    <property type="entry name" value="P-loop containing nucleoside triphosphate hydrolases"/>
    <property type="match status" value="1"/>
</dbReference>
<evidence type="ECO:0000256" key="5">
    <source>
        <dbReference type="ARBA" id="ARBA00022840"/>
    </source>
</evidence>
<keyword evidence="3" id="KW-0378">Hydrolase</keyword>
<accession>A0ABT0K0N0</accession>
<evidence type="ECO:0000259" key="7">
    <source>
        <dbReference type="Pfam" id="PF13087"/>
    </source>
</evidence>
<evidence type="ECO:0000256" key="2">
    <source>
        <dbReference type="ARBA" id="ARBA00022741"/>
    </source>
</evidence>
<feature type="domain" description="DNA2/NAM7 helicase-like C-terminal" evidence="7">
    <location>
        <begin position="769"/>
        <end position="960"/>
    </location>
</feature>
<dbReference type="Pfam" id="PF13086">
    <property type="entry name" value="AAA_11"/>
    <property type="match status" value="2"/>
</dbReference>
<dbReference type="Proteomes" id="UP001201873">
    <property type="component" value="Unassembled WGS sequence"/>
</dbReference>
<feature type="domain" description="DNA2/NAM7 helicase helicase" evidence="6">
    <location>
        <begin position="313"/>
        <end position="437"/>
    </location>
</feature>
<gene>
    <name evidence="8" type="ORF">MXD59_13810</name>
</gene>
<dbReference type="InterPro" id="IPR050534">
    <property type="entry name" value="Coronavir_polyprotein_1ab"/>
</dbReference>
<evidence type="ECO:0000313" key="8">
    <source>
        <dbReference type="EMBL" id="MCK9876843.1"/>
    </source>
</evidence>
<evidence type="ECO:0000256" key="4">
    <source>
        <dbReference type="ARBA" id="ARBA00022806"/>
    </source>
</evidence>
<evidence type="ECO:0000313" key="9">
    <source>
        <dbReference type="Proteomes" id="UP001201873"/>
    </source>
</evidence>
<keyword evidence="5" id="KW-0067">ATP-binding</keyword>
<dbReference type="RefSeq" id="WP_248825228.1">
    <property type="nucleotide sequence ID" value="NZ_JALKFT010000012.1"/>
</dbReference>
<comment type="caution">
    <text evidence="8">The sequence shown here is derived from an EMBL/GenBank/DDBJ whole genome shotgun (WGS) entry which is preliminary data.</text>
</comment>
<dbReference type="PANTHER" id="PTHR43788">
    <property type="entry name" value="DNA2/NAM7 HELICASE FAMILY MEMBER"/>
    <property type="match status" value="1"/>
</dbReference>
<proteinExistence type="inferred from homology"/>
<protein>
    <submittedName>
        <fullName evidence="8">AAA domain-containing protein</fullName>
    </submittedName>
</protein>
<dbReference type="InterPro" id="IPR041679">
    <property type="entry name" value="DNA2/NAM7-like_C"/>
</dbReference>
<sequence length="1003" mass="109042">MSVTLHGPLAVVPSRKAIDALGGEPARFVEELTALSARGMLPARVEPDRDNPGDGHLVVYASRHVAVLYPTRRQDGYSLGFARRRTFRDEDQLVTAALMLSCPAGWRAFDRVADLPRGRGAFDQPWSSQWARLRDAWRELTAASPRPGQPGGMLPPHHRRYLDLVSKVIEASRDIEVARQELAPPVPYTRLEAAREQRFSGRGVYVFQLARGQGITAGAQVQVSGQPELRGRVDRVDGREVVVRFEQTVDFQALPAQGELRVLPSDRVYKLQGETLETLADGLAANPNLLANLVDGAFAPYRPAGDARPRGPLDGSQVLAFQRAVAVPDLLLVLGPPGTGKTRTITEIVLECVARGETVLVTSHTNRAVDNVLAGLPAQVHAVRIGSESSMTAAARLRTVDSQLEAFRRDILADTRLPDLMAAFGRAEPLLRQWLDHLAERRTRTEQTGARLHATEQGLAEAISALSPELAAAGRQADVDHERARTHHTELTGRLTTLRGQLPVRERAAAGATGPARWWHGWRLARLNARLTRAATAEAAAASEWSRTATAVAALRAQFTALAAADPRCAALTADRDALNSTIAELHYDLAEAGRVILDAVHPLLSATATATAEAAPGAGSAGPSGSPPAPDDLAGWDGFHAWASEVIETVRARASLLAQWRSRIGDAEHELRHELVRYAQVVAATCVGTASSRLLTDIVFDVAIIDEAGQISTPNMLVPMVRARRSVLVGDHFQLPPFQDDDVRRWAQALPPGEDAHETRELLRASGFELLFPRLGDEQRVELTLQRRMPEVLARFVSGAFYQGRLRTSHEGGGGDPIFRSPFGMIDTSDRPARERAEQELRATEAWQQRGYVNDLEAELIAAQIARAARYFADWAVIVPYRAQAARIEAALARLLGDPAGISENIGTVDSFQGGERDLIVYGFTRSNDRGAVGFLSELRRLNVAITRAKQQLVLVGDTSTLCAATDTGFATMAGELVTYLRAHGDLRPSREIARLLADGGY</sequence>
<evidence type="ECO:0000256" key="3">
    <source>
        <dbReference type="ARBA" id="ARBA00022801"/>
    </source>
</evidence>
<keyword evidence="4" id="KW-0347">Helicase</keyword>
<reference evidence="8 9" key="1">
    <citation type="submission" date="2022-04" db="EMBL/GenBank/DDBJ databases">
        <title>Genome diversity in the genus Frankia.</title>
        <authorList>
            <person name="Carlos-Shanley C."/>
            <person name="Hahn D."/>
        </authorList>
    </citation>
    <scope>NUCLEOTIDE SEQUENCE [LARGE SCALE GENOMIC DNA]</scope>
    <source>
        <strain evidence="8 9">Ag45/Mut15</strain>
    </source>
</reference>
<dbReference type="InterPro" id="IPR027417">
    <property type="entry name" value="P-loop_NTPase"/>
</dbReference>
<dbReference type="PANTHER" id="PTHR43788:SF8">
    <property type="entry name" value="DNA-BINDING PROTEIN SMUBP-2"/>
    <property type="match status" value="1"/>
</dbReference>
<dbReference type="Pfam" id="PF13087">
    <property type="entry name" value="AAA_12"/>
    <property type="match status" value="1"/>
</dbReference>
<organism evidence="8 9">
    <name type="scientific">Frankia umida</name>
    <dbReference type="NCBI Taxonomy" id="573489"/>
    <lineage>
        <taxon>Bacteria</taxon>
        <taxon>Bacillati</taxon>
        <taxon>Actinomycetota</taxon>
        <taxon>Actinomycetes</taxon>
        <taxon>Frankiales</taxon>
        <taxon>Frankiaceae</taxon>
        <taxon>Frankia</taxon>
    </lineage>
</organism>
<dbReference type="EMBL" id="JALKFT010000012">
    <property type="protein sequence ID" value="MCK9876843.1"/>
    <property type="molecule type" value="Genomic_DNA"/>
</dbReference>
<evidence type="ECO:0000256" key="1">
    <source>
        <dbReference type="ARBA" id="ARBA00007913"/>
    </source>
</evidence>
<dbReference type="InterPro" id="IPR041677">
    <property type="entry name" value="DNA2/NAM7_AAA_11"/>
</dbReference>
<keyword evidence="9" id="KW-1185">Reference proteome</keyword>
<dbReference type="InterPro" id="IPR047187">
    <property type="entry name" value="SF1_C_Upf1"/>
</dbReference>
<feature type="domain" description="DNA2/NAM7 helicase helicase" evidence="6">
    <location>
        <begin position="652"/>
        <end position="739"/>
    </location>
</feature>
<evidence type="ECO:0000259" key="6">
    <source>
        <dbReference type="Pfam" id="PF13086"/>
    </source>
</evidence>